<dbReference type="CDD" id="cd06849">
    <property type="entry name" value="lipoyl_domain"/>
    <property type="match status" value="1"/>
</dbReference>
<dbReference type="SUPFAM" id="SSF51230">
    <property type="entry name" value="Single hybrid motif"/>
    <property type="match status" value="1"/>
</dbReference>
<dbReference type="EMBL" id="ANHZ02000004">
    <property type="protein sequence ID" value="EME37387.1"/>
    <property type="molecule type" value="Genomic_DNA"/>
</dbReference>
<dbReference type="InterPro" id="IPR004167">
    <property type="entry name" value="PSBD"/>
</dbReference>
<gene>
    <name evidence="10" type="ORF">C884_01895</name>
</gene>
<dbReference type="Gene3D" id="3.30.559.10">
    <property type="entry name" value="Chloramphenicol acetyltransferase-like domain"/>
    <property type="match status" value="1"/>
</dbReference>
<dbReference type="PANTHER" id="PTHR43178">
    <property type="entry name" value="DIHYDROLIPOAMIDE ACETYLTRANSFERASE COMPONENT OF PYRUVATE DEHYDROGENASE COMPLEX"/>
    <property type="match status" value="1"/>
</dbReference>
<dbReference type="SUPFAM" id="SSF47005">
    <property type="entry name" value="Peripheral subunit-binding domain of 2-oxo acid dehydrogenase complex"/>
    <property type="match status" value="1"/>
</dbReference>
<keyword evidence="10" id="KW-0670">Pyruvate</keyword>
<evidence type="ECO:0000313" key="10">
    <source>
        <dbReference type="EMBL" id="EME37387.1"/>
    </source>
</evidence>
<dbReference type="InterPro" id="IPR000089">
    <property type="entry name" value="Biotin_lipoyl"/>
</dbReference>
<dbReference type="InterPro" id="IPR023213">
    <property type="entry name" value="CAT-like_dom_sf"/>
</dbReference>
<dbReference type="EC" id="2.3.1.-" evidence="6"/>
<comment type="similarity">
    <text evidence="2 6">Belongs to the 2-oxoacid dehydrogenase family.</text>
</comment>
<dbReference type="PROSITE" id="PS51826">
    <property type="entry name" value="PSBD"/>
    <property type="match status" value="1"/>
</dbReference>
<evidence type="ECO:0000256" key="5">
    <source>
        <dbReference type="ARBA" id="ARBA00023315"/>
    </source>
</evidence>
<dbReference type="Proteomes" id="UP000009877">
    <property type="component" value="Unassembled WGS sequence"/>
</dbReference>
<dbReference type="GO" id="GO:0005737">
    <property type="term" value="C:cytoplasm"/>
    <property type="evidence" value="ECO:0007669"/>
    <property type="project" value="TreeGrafter"/>
</dbReference>
<proteinExistence type="inferred from homology"/>
<dbReference type="InterPro" id="IPR011053">
    <property type="entry name" value="Single_hybrid_motif"/>
</dbReference>
<dbReference type="PANTHER" id="PTHR43178:SF5">
    <property type="entry name" value="LIPOAMIDE ACYLTRANSFERASE COMPONENT OF BRANCHED-CHAIN ALPHA-KETO ACID DEHYDROGENASE COMPLEX, MITOCHONDRIAL"/>
    <property type="match status" value="1"/>
</dbReference>
<dbReference type="Gene3D" id="4.10.320.10">
    <property type="entry name" value="E3-binding domain"/>
    <property type="match status" value="1"/>
</dbReference>
<dbReference type="Pfam" id="PF00364">
    <property type="entry name" value="Biotin_lipoyl"/>
    <property type="match status" value="1"/>
</dbReference>
<dbReference type="InterPro" id="IPR050743">
    <property type="entry name" value="2-oxoacid_DH_E2_comp"/>
</dbReference>
<dbReference type="InterPro" id="IPR036625">
    <property type="entry name" value="E3-bd_dom_sf"/>
</dbReference>
<dbReference type="STRING" id="71999.KPaMU14_10980"/>
<reference evidence="10 11" key="1">
    <citation type="journal article" date="2014" name="Genome Announc.">
        <title>Draft Genome Sequence of Kocuria palustris PEL.</title>
        <authorList>
            <person name="Sharma G."/>
            <person name="Khatri I."/>
            <person name="Subramanian S."/>
        </authorList>
    </citation>
    <scope>NUCLEOTIDE SEQUENCE [LARGE SCALE GENOMIC DNA]</scope>
    <source>
        <strain evidence="10 11">PEL</strain>
    </source>
</reference>
<evidence type="ECO:0000256" key="3">
    <source>
        <dbReference type="ARBA" id="ARBA00022679"/>
    </source>
</evidence>
<keyword evidence="4 6" id="KW-0450">Lipoyl</keyword>
<comment type="caution">
    <text evidence="10">The sequence shown here is derived from an EMBL/GenBank/DDBJ whole genome shotgun (WGS) entry which is preliminary data.</text>
</comment>
<evidence type="ECO:0000256" key="2">
    <source>
        <dbReference type="ARBA" id="ARBA00007317"/>
    </source>
</evidence>
<dbReference type="RefSeq" id="WP_006213902.1">
    <property type="nucleotide sequence ID" value="NZ_ANHZ02000004.1"/>
</dbReference>
<feature type="domain" description="Lipoyl-binding" evidence="8">
    <location>
        <begin position="2"/>
        <end position="77"/>
    </location>
</feature>
<keyword evidence="11" id="KW-1185">Reference proteome</keyword>
<feature type="domain" description="Peripheral subunit-binding (PSBD)" evidence="9">
    <location>
        <begin position="233"/>
        <end position="270"/>
    </location>
</feature>
<evidence type="ECO:0000256" key="7">
    <source>
        <dbReference type="SAM" id="MobiDB-lite"/>
    </source>
</evidence>
<name>M2WFT3_9MICC</name>
<dbReference type="Pfam" id="PF02817">
    <property type="entry name" value="E3_binding"/>
    <property type="match status" value="1"/>
</dbReference>
<evidence type="ECO:0000313" key="11">
    <source>
        <dbReference type="Proteomes" id="UP000009877"/>
    </source>
</evidence>
<protein>
    <recommendedName>
        <fullName evidence="6">Dihydrolipoamide acetyltransferase component of pyruvate dehydrogenase complex</fullName>
        <ecNumber evidence="6">2.3.1.-</ecNumber>
    </recommendedName>
</protein>
<accession>M2WFT3</accession>
<evidence type="ECO:0000259" key="9">
    <source>
        <dbReference type="PROSITE" id="PS51826"/>
    </source>
</evidence>
<dbReference type="Pfam" id="PF00198">
    <property type="entry name" value="2-oxoacid_dh"/>
    <property type="match status" value="1"/>
</dbReference>
<dbReference type="Gene3D" id="2.40.50.100">
    <property type="match status" value="1"/>
</dbReference>
<keyword evidence="3 6" id="KW-0808">Transferase</keyword>
<dbReference type="InterPro" id="IPR001078">
    <property type="entry name" value="2-oxoacid_DH_actylTfrase"/>
</dbReference>
<evidence type="ECO:0000259" key="8">
    <source>
        <dbReference type="PROSITE" id="PS50968"/>
    </source>
</evidence>
<evidence type="ECO:0000256" key="6">
    <source>
        <dbReference type="RuleBase" id="RU003423"/>
    </source>
</evidence>
<feature type="compositionally biased region" description="Low complexity" evidence="7">
    <location>
        <begin position="92"/>
        <end position="115"/>
    </location>
</feature>
<dbReference type="GO" id="GO:0031405">
    <property type="term" value="F:lipoic acid binding"/>
    <property type="evidence" value="ECO:0007669"/>
    <property type="project" value="TreeGrafter"/>
</dbReference>
<feature type="region of interest" description="Disordered" evidence="7">
    <location>
        <begin position="78"/>
        <end position="235"/>
    </location>
</feature>
<evidence type="ECO:0000256" key="1">
    <source>
        <dbReference type="ARBA" id="ARBA00001938"/>
    </source>
</evidence>
<dbReference type="FunFam" id="3.30.559.10:FF:000007">
    <property type="entry name" value="Dihydrolipoamide acetyltransferase component of pyruvate dehydrogenase complex"/>
    <property type="match status" value="1"/>
</dbReference>
<keyword evidence="5 6" id="KW-0012">Acyltransferase</keyword>
<evidence type="ECO:0000256" key="4">
    <source>
        <dbReference type="ARBA" id="ARBA00022823"/>
    </source>
</evidence>
<sequence length="522" mass="54857">MAQIFRLPDVGEGLTEAEIVTWKVRVGDQVSVDQPLVEIETAKSLVELPSPWEGAVLELLAQEGETLEVGAGLVSIGDSAEAPGSRPDPGYSATSAGGDAAADSSDPEAPAQSSSAEEEPQQKPLVGSGPKADPVVRRQRSRRPARPEPTRPEAPAQQAEPSRGRSTAEPAGGRASLGDGIADLLSRAGLGQGPGSRGDRLARLAGGGSREEAAAPGSGAVAVQPARASQPALAKPPVRKAAKEMGIDLREVSGTGEAGQVTKRDLLAYAAHLREVPDGPDGFWVSSDAPGAGDRTQRIPVKGVRKLTAQNMVKSAFSAPHVSIFVDVDATRTMEFVKRLKTSDHFEGVKVTPLLLLARAVIWAAARNPQVNATWTDREIVIKRYMNLGIAAATPRGLMVPNIKDAQDMSLRELAIALNELTATARAGRTQPGDMQNGTLSITNIGSLGIDIGTPIINPGEVAIVAFGTIKQKPWVVDGEIIPRWITTLGGSFDHRVVDGDLSARFMADVARILEEPALLLD</sequence>
<dbReference type="PROSITE" id="PS50968">
    <property type="entry name" value="BIOTINYL_LIPOYL"/>
    <property type="match status" value="1"/>
</dbReference>
<organism evidence="10 11">
    <name type="scientific">Kocuria palustris PEL</name>
    <dbReference type="NCBI Taxonomy" id="1236550"/>
    <lineage>
        <taxon>Bacteria</taxon>
        <taxon>Bacillati</taxon>
        <taxon>Actinomycetota</taxon>
        <taxon>Actinomycetes</taxon>
        <taxon>Micrococcales</taxon>
        <taxon>Micrococcaceae</taxon>
        <taxon>Kocuria</taxon>
    </lineage>
</organism>
<dbReference type="SUPFAM" id="SSF52777">
    <property type="entry name" value="CoA-dependent acyltransferases"/>
    <property type="match status" value="1"/>
</dbReference>
<dbReference type="AlphaFoldDB" id="M2WFT3"/>
<dbReference type="GO" id="GO:0016407">
    <property type="term" value="F:acetyltransferase activity"/>
    <property type="evidence" value="ECO:0007669"/>
    <property type="project" value="TreeGrafter"/>
</dbReference>
<comment type="cofactor">
    <cofactor evidence="1 6">
        <name>(R)-lipoate</name>
        <dbReference type="ChEBI" id="CHEBI:83088"/>
    </cofactor>
</comment>